<protein>
    <recommendedName>
        <fullName evidence="3">DUF1365 domain-containing protein</fullName>
    </recommendedName>
</protein>
<dbReference type="eggNOG" id="COG3496">
    <property type="taxonomic scope" value="Bacteria"/>
</dbReference>
<evidence type="ECO:0000313" key="1">
    <source>
        <dbReference type="EMBL" id="AGZ45014.1"/>
    </source>
</evidence>
<proteinExistence type="predicted"/>
<dbReference type="InterPro" id="IPR010775">
    <property type="entry name" value="DUF1365"/>
</dbReference>
<reference evidence="1 2" key="1">
    <citation type="journal article" date="2014" name="J. Biotechnol.">
        <title>Complete genome sequence of the actinobacterium Actinoplanes friuliensis HAG 010964, producer of the lipopeptide antibiotic friulimycin.</title>
        <authorList>
            <person name="Ruckert C."/>
            <person name="Szczepanowski R."/>
            <person name="Albersmeier A."/>
            <person name="Goesmann A."/>
            <person name="Fischer N."/>
            <person name="Steinkamper A."/>
            <person name="Puhler A."/>
            <person name="Biener R."/>
            <person name="Schwartz D."/>
            <person name="Kalinowski J."/>
        </authorList>
    </citation>
    <scope>NUCLEOTIDE SEQUENCE [LARGE SCALE GENOMIC DNA]</scope>
    <source>
        <strain evidence="1 2">DSM 7358</strain>
    </source>
</reference>
<dbReference type="KEGG" id="afs:AFR_33780"/>
<dbReference type="PANTHER" id="PTHR33973">
    <property type="entry name" value="OS07G0153300 PROTEIN"/>
    <property type="match status" value="1"/>
</dbReference>
<dbReference type="HOGENOM" id="CLU_065913_1_0_11"/>
<dbReference type="EMBL" id="CP006272">
    <property type="protein sequence ID" value="AGZ45014.1"/>
    <property type="molecule type" value="Genomic_DNA"/>
</dbReference>
<dbReference type="STRING" id="1246995.AFR_33780"/>
<sequence>MKPAVYESTVRHVRVSPLRHAFSYRTYQWLVDLDELPRNRWYASFEARDHVGNPQHSLRRNADEYLAAHGVNLEGGRILLLTNARTAGHVFNPLSVYWCRHRDGSLAAVIAEVHNTYGGRHRYLIEPGQTRVAKEFYVSPFFAVDGSYRMTLPEPDDRLALTVALDRAGGRPFVATVRGRRRSLRTAVLRNPFVTLAVAARIRFQGIRLYLRGLPVHPRPQETP</sequence>
<dbReference type="Proteomes" id="UP000017746">
    <property type="component" value="Chromosome"/>
</dbReference>
<dbReference type="Pfam" id="PF07103">
    <property type="entry name" value="DUF1365"/>
    <property type="match status" value="1"/>
</dbReference>
<keyword evidence="2" id="KW-1185">Reference proteome</keyword>
<evidence type="ECO:0000313" key="2">
    <source>
        <dbReference type="Proteomes" id="UP000017746"/>
    </source>
</evidence>
<dbReference type="PANTHER" id="PTHR33973:SF4">
    <property type="entry name" value="OS07G0153300 PROTEIN"/>
    <property type="match status" value="1"/>
</dbReference>
<accession>U5W795</accession>
<organism evidence="1 2">
    <name type="scientific">Actinoplanes friuliensis DSM 7358</name>
    <dbReference type="NCBI Taxonomy" id="1246995"/>
    <lineage>
        <taxon>Bacteria</taxon>
        <taxon>Bacillati</taxon>
        <taxon>Actinomycetota</taxon>
        <taxon>Actinomycetes</taxon>
        <taxon>Micromonosporales</taxon>
        <taxon>Micromonosporaceae</taxon>
        <taxon>Actinoplanes</taxon>
    </lineage>
</organism>
<name>U5W795_9ACTN</name>
<dbReference type="PATRIC" id="fig|1246995.3.peg.6838"/>
<dbReference type="AlphaFoldDB" id="U5W795"/>
<evidence type="ECO:0008006" key="3">
    <source>
        <dbReference type="Google" id="ProtNLM"/>
    </source>
</evidence>
<gene>
    <name evidence="1" type="ORF">AFR_33780</name>
</gene>